<dbReference type="PANTHER" id="PTHR10584">
    <property type="entry name" value="SUGAR KINASE"/>
    <property type="match status" value="1"/>
</dbReference>
<dbReference type="AlphaFoldDB" id="A0A1F6CPI5"/>
<dbReference type="InterPro" id="IPR029056">
    <property type="entry name" value="Ribokinase-like"/>
</dbReference>
<dbReference type="PANTHER" id="PTHR10584:SF166">
    <property type="entry name" value="RIBOKINASE"/>
    <property type="match status" value="1"/>
</dbReference>
<keyword evidence="1" id="KW-0808">Transferase</keyword>
<proteinExistence type="predicted"/>
<evidence type="ECO:0000256" key="1">
    <source>
        <dbReference type="ARBA" id="ARBA00022679"/>
    </source>
</evidence>
<protein>
    <recommendedName>
        <fullName evidence="3">Carbohydrate kinase PfkB domain-containing protein</fullName>
    </recommendedName>
</protein>
<dbReference type="Proteomes" id="UP000176445">
    <property type="component" value="Unassembled WGS sequence"/>
</dbReference>
<evidence type="ECO:0000313" key="5">
    <source>
        <dbReference type="Proteomes" id="UP000176445"/>
    </source>
</evidence>
<gene>
    <name evidence="4" type="ORF">A2704_02795</name>
</gene>
<name>A0A1F6CPI5_9BACT</name>
<dbReference type="GO" id="GO:0016301">
    <property type="term" value="F:kinase activity"/>
    <property type="evidence" value="ECO:0007669"/>
    <property type="project" value="UniProtKB-KW"/>
</dbReference>
<keyword evidence="2" id="KW-0418">Kinase</keyword>
<evidence type="ECO:0000259" key="3">
    <source>
        <dbReference type="Pfam" id="PF00294"/>
    </source>
</evidence>
<dbReference type="SUPFAM" id="SSF53613">
    <property type="entry name" value="Ribokinase-like"/>
    <property type="match status" value="1"/>
</dbReference>
<sequence length="328" mass="35856">MKYDFVAIGDITTDAFIKLKDATELLDHGTRELCVRFADKVPYEEVIEVRAVGNAANAAVSAARIGLSSALIARVGDDENGRNCRETLKGNGVADEYVETQVGLPTNYHYVLWFGAERTILVKQTKFTYSMPQFETPPKYIYLTSLGESAKEFHHEIARYVSEHPETKLAFQPGTFQIKLGAEALKDVYAVTEIFFCNKEEAQIILKTQESDTKKLMEALRGLGPRVVVVTDGPNGSNILDESGAAWHVPMYPDPAPPVSRTGAGDATASSTVSYIMKGLAPKDALLRGMINAASVVQGVGAQTKLLTDAEIEAWYAKRPADFQETAL</sequence>
<dbReference type="Gene3D" id="3.40.1190.20">
    <property type="match status" value="1"/>
</dbReference>
<organism evidence="4 5">
    <name type="scientific">Candidatus Kaiserbacteria bacterium RIFCSPHIGHO2_01_FULL_54_36b</name>
    <dbReference type="NCBI Taxonomy" id="1798483"/>
    <lineage>
        <taxon>Bacteria</taxon>
        <taxon>Candidatus Kaiseribacteriota</taxon>
    </lineage>
</organism>
<reference evidence="4 5" key="1">
    <citation type="journal article" date="2016" name="Nat. Commun.">
        <title>Thousands of microbial genomes shed light on interconnected biogeochemical processes in an aquifer system.</title>
        <authorList>
            <person name="Anantharaman K."/>
            <person name="Brown C.T."/>
            <person name="Hug L.A."/>
            <person name="Sharon I."/>
            <person name="Castelle C.J."/>
            <person name="Probst A.J."/>
            <person name="Thomas B.C."/>
            <person name="Singh A."/>
            <person name="Wilkins M.J."/>
            <person name="Karaoz U."/>
            <person name="Brodie E.L."/>
            <person name="Williams K.H."/>
            <person name="Hubbard S.S."/>
            <person name="Banfield J.F."/>
        </authorList>
    </citation>
    <scope>NUCLEOTIDE SEQUENCE [LARGE SCALE GENOMIC DNA]</scope>
</reference>
<evidence type="ECO:0000256" key="2">
    <source>
        <dbReference type="ARBA" id="ARBA00022777"/>
    </source>
</evidence>
<feature type="domain" description="Carbohydrate kinase PfkB" evidence="3">
    <location>
        <begin position="41"/>
        <end position="306"/>
    </location>
</feature>
<evidence type="ECO:0000313" key="4">
    <source>
        <dbReference type="EMBL" id="OGG51074.1"/>
    </source>
</evidence>
<comment type="caution">
    <text evidence="4">The sequence shown here is derived from an EMBL/GenBank/DDBJ whole genome shotgun (WGS) entry which is preliminary data.</text>
</comment>
<accession>A0A1F6CPI5</accession>
<dbReference type="Pfam" id="PF00294">
    <property type="entry name" value="PfkB"/>
    <property type="match status" value="1"/>
</dbReference>
<dbReference type="InterPro" id="IPR011611">
    <property type="entry name" value="PfkB_dom"/>
</dbReference>
<dbReference type="EMBL" id="MFKW01000039">
    <property type="protein sequence ID" value="OGG51074.1"/>
    <property type="molecule type" value="Genomic_DNA"/>
</dbReference>